<reference evidence="2 3" key="1">
    <citation type="submission" date="2019-10" db="EMBL/GenBank/DDBJ databases">
        <title>Assembly and Annotation for the nematode Trichostrongylus colubriformis.</title>
        <authorList>
            <person name="Martin J."/>
        </authorList>
    </citation>
    <scope>NUCLEOTIDE SEQUENCE [LARGE SCALE GENOMIC DNA]</scope>
    <source>
        <strain evidence="2">G859</strain>
        <tissue evidence="2">Whole worm</tissue>
    </source>
</reference>
<dbReference type="Proteomes" id="UP001331761">
    <property type="component" value="Unassembled WGS sequence"/>
</dbReference>
<sequence>MRGREERSRKMSEVPGPWVISDTYNRSSGYIRRVMGYVMRNRINRNHEFYPGDYRLESYGDFLGMAQKRVPSAGDMMKEAEVLQQENEVLKDEVGELKKVLYSLQDEVRSRLNVIDVENVENIVQYQNVDYTYHNQNL</sequence>
<organism evidence="2 3">
    <name type="scientific">Trichostrongylus colubriformis</name>
    <name type="common">Black scour worm</name>
    <dbReference type="NCBI Taxonomy" id="6319"/>
    <lineage>
        <taxon>Eukaryota</taxon>
        <taxon>Metazoa</taxon>
        <taxon>Ecdysozoa</taxon>
        <taxon>Nematoda</taxon>
        <taxon>Chromadorea</taxon>
        <taxon>Rhabditida</taxon>
        <taxon>Rhabditina</taxon>
        <taxon>Rhabditomorpha</taxon>
        <taxon>Strongyloidea</taxon>
        <taxon>Trichostrongylidae</taxon>
        <taxon>Trichostrongylus</taxon>
    </lineage>
</organism>
<accession>A0AAN8FAB3</accession>
<evidence type="ECO:0000313" key="2">
    <source>
        <dbReference type="EMBL" id="KAK5975885.1"/>
    </source>
</evidence>
<name>A0AAN8FAB3_TRICO</name>
<evidence type="ECO:0000313" key="3">
    <source>
        <dbReference type="Proteomes" id="UP001331761"/>
    </source>
</evidence>
<dbReference type="AlphaFoldDB" id="A0AAN8FAB3"/>
<keyword evidence="1" id="KW-0175">Coiled coil</keyword>
<comment type="caution">
    <text evidence="2">The sequence shown here is derived from an EMBL/GenBank/DDBJ whole genome shotgun (WGS) entry which is preliminary data.</text>
</comment>
<keyword evidence="3" id="KW-1185">Reference proteome</keyword>
<feature type="coiled-coil region" evidence="1">
    <location>
        <begin position="73"/>
        <end position="107"/>
    </location>
</feature>
<proteinExistence type="predicted"/>
<dbReference type="EMBL" id="WIXE01012486">
    <property type="protein sequence ID" value="KAK5975885.1"/>
    <property type="molecule type" value="Genomic_DNA"/>
</dbReference>
<gene>
    <name evidence="2" type="ORF">GCK32_007875</name>
</gene>
<evidence type="ECO:0000256" key="1">
    <source>
        <dbReference type="SAM" id="Coils"/>
    </source>
</evidence>
<protein>
    <submittedName>
        <fullName evidence="2">Uncharacterized protein</fullName>
    </submittedName>
</protein>